<protein>
    <recommendedName>
        <fullName evidence="1">NERD domain-containing protein</fullName>
    </recommendedName>
</protein>
<dbReference type="STRING" id="1321606.SAMD00020551_4879"/>
<dbReference type="InterPro" id="IPR011528">
    <property type="entry name" value="NERD"/>
</dbReference>
<comment type="caution">
    <text evidence="2">The sequence shown here is derived from an EMBL/GenBank/DDBJ whole genome shotgun (WGS) entry which is preliminary data.</text>
</comment>
<dbReference type="AlphaFoldDB" id="A0A0A8XBJ6"/>
<gene>
    <name evidence="2" type="ORF">SAMD00020551_4879</name>
</gene>
<dbReference type="EMBL" id="BASE01000134">
    <property type="protein sequence ID" value="GAM16649.1"/>
    <property type="molecule type" value="Genomic_DNA"/>
</dbReference>
<dbReference type="Proteomes" id="UP000031014">
    <property type="component" value="Unassembled WGS sequence"/>
</dbReference>
<evidence type="ECO:0000259" key="1">
    <source>
        <dbReference type="PROSITE" id="PS50965"/>
    </source>
</evidence>
<name>A0A0A8XBJ6_MESS1</name>
<sequence length="302" mass="35602">MLLKKRTESEEIVALRYLNTRMELAAKDKFHLSNLEKGYRGEIEFDRLTENLSEERYIIDDLLLQVNNSYFQVDKVIISGGLIHLLDVKYHEGDYFLESDKLYYMKSSREFKNPVIQLKRSETLFRQLLQNLKLNYLVQAAVVFNNPEFTLYQAPMDQPIILPTQINRFLKELNETPSKLDENHKILAQKLLSLHHVKNPFTTLPPYDYDQLEKGMYCRDCGSFNTSIKIRHLVCGKCGSSEPVEQAIVQQIEEFKLLFPDRKITTQSIYEWCNIEINKRRITRVLKKFYTAKGTTSDTYYE</sequence>
<dbReference type="RefSeq" id="WP_041968223.1">
    <property type="nucleotide sequence ID" value="NZ_BASE01000134.1"/>
</dbReference>
<accession>A0A0A8XBJ6</accession>
<keyword evidence="3" id="KW-1185">Reference proteome</keyword>
<proteinExistence type="predicted"/>
<evidence type="ECO:0000313" key="2">
    <source>
        <dbReference type="EMBL" id="GAM16649.1"/>
    </source>
</evidence>
<dbReference type="Pfam" id="PF08378">
    <property type="entry name" value="NERD"/>
    <property type="match status" value="1"/>
</dbReference>
<organism evidence="2 3">
    <name type="scientific">Mesobacillus selenatarsenatis (strain DSM 18680 / JCM 14380 / FERM P-15431 / SF-1)</name>
    <dbReference type="NCBI Taxonomy" id="1321606"/>
    <lineage>
        <taxon>Bacteria</taxon>
        <taxon>Bacillati</taxon>
        <taxon>Bacillota</taxon>
        <taxon>Bacilli</taxon>
        <taxon>Bacillales</taxon>
        <taxon>Bacillaceae</taxon>
        <taxon>Mesobacillus</taxon>
    </lineage>
</organism>
<dbReference type="PROSITE" id="PS50965">
    <property type="entry name" value="NERD"/>
    <property type="match status" value="1"/>
</dbReference>
<feature type="domain" description="NERD" evidence="1">
    <location>
        <begin position="37"/>
        <end position="148"/>
    </location>
</feature>
<reference evidence="2 3" key="1">
    <citation type="submission" date="2013-06" db="EMBL/GenBank/DDBJ databases">
        <title>Whole genome shotgun sequence of Bacillus selenatarsenatis SF-1.</title>
        <authorList>
            <person name="Kuroda M."/>
            <person name="Sei K."/>
            <person name="Yamashita M."/>
            <person name="Ike M."/>
        </authorList>
    </citation>
    <scope>NUCLEOTIDE SEQUENCE [LARGE SCALE GENOMIC DNA]</scope>
    <source>
        <strain evidence="2 3">SF-1</strain>
    </source>
</reference>
<dbReference type="OrthoDB" id="2164794at2"/>
<evidence type="ECO:0000313" key="3">
    <source>
        <dbReference type="Proteomes" id="UP000031014"/>
    </source>
</evidence>